<comment type="caution">
    <text evidence="1">The sequence shown here is derived from an EMBL/GenBank/DDBJ whole genome shotgun (WGS) entry which is preliminary data.</text>
</comment>
<reference evidence="1" key="1">
    <citation type="journal article" date="2015" name="Nature">
        <title>Complex archaea that bridge the gap between prokaryotes and eukaryotes.</title>
        <authorList>
            <person name="Spang A."/>
            <person name="Saw J.H."/>
            <person name="Jorgensen S.L."/>
            <person name="Zaremba-Niedzwiedzka K."/>
            <person name="Martijn J."/>
            <person name="Lind A.E."/>
            <person name="van Eijk R."/>
            <person name="Schleper C."/>
            <person name="Guy L."/>
            <person name="Ettema T.J."/>
        </authorList>
    </citation>
    <scope>NUCLEOTIDE SEQUENCE</scope>
</reference>
<gene>
    <name evidence="1" type="ORF">LCGC14_2698730</name>
</gene>
<sequence length="281" mass="31298">FKEVSPRGSVFYRIYRSAGPITAANLPAAELLDEIWPLSGYDGRMHEHLTRGEDWMGLNPANDVPRYCIERPPGGVLSAKGAKPWHGKGLPLHTGLYVHRPAKAGKGYYAVTVLSGGVENTVNIGPGNSLARPVTETIGAGEPILYRVMDQTHKRGRRVQIRETQFFVYWAAPPYANQPRRPIHIMVGLAGAKPSGKLITEYNVGDMYGSEIIRGTHVHAWKDAAFVFRVICDGSFGNKGYWSSWNTLLSREQAKNEPYAERMAKLFTPWVRKLPKRVAAE</sequence>
<evidence type="ECO:0000313" key="1">
    <source>
        <dbReference type="EMBL" id="KKK92855.1"/>
    </source>
</evidence>
<name>A0A0F9A3Y8_9ZZZZ</name>
<feature type="non-terminal residue" evidence="1">
    <location>
        <position position="1"/>
    </location>
</feature>
<accession>A0A0F9A3Y8</accession>
<dbReference type="AlphaFoldDB" id="A0A0F9A3Y8"/>
<dbReference type="EMBL" id="LAZR01048028">
    <property type="protein sequence ID" value="KKK92855.1"/>
    <property type="molecule type" value="Genomic_DNA"/>
</dbReference>
<organism evidence="1">
    <name type="scientific">marine sediment metagenome</name>
    <dbReference type="NCBI Taxonomy" id="412755"/>
    <lineage>
        <taxon>unclassified sequences</taxon>
        <taxon>metagenomes</taxon>
        <taxon>ecological metagenomes</taxon>
    </lineage>
</organism>
<protein>
    <submittedName>
        <fullName evidence="1">Uncharacterized protein</fullName>
    </submittedName>
</protein>
<proteinExistence type="predicted"/>